<dbReference type="EMBL" id="BAABCW010000015">
    <property type="protein sequence ID" value="GAA3515898.1"/>
    <property type="molecule type" value="Genomic_DNA"/>
</dbReference>
<dbReference type="Pfam" id="PF00497">
    <property type="entry name" value="SBP_bac_3"/>
    <property type="match status" value="1"/>
</dbReference>
<feature type="modified residue" description="4-aspartylphosphate" evidence="4">
    <location>
        <position position="619"/>
    </location>
</feature>
<dbReference type="SMART" id="SM00062">
    <property type="entry name" value="PBPb"/>
    <property type="match status" value="1"/>
</dbReference>
<dbReference type="Pfam" id="PF00072">
    <property type="entry name" value="Response_reg"/>
    <property type="match status" value="1"/>
</dbReference>
<dbReference type="Pfam" id="PF02518">
    <property type="entry name" value="HATPase_c"/>
    <property type="match status" value="1"/>
</dbReference>
<dbReference type="Gene3D" id="1.10.287.130">
    <property type="match status" value="1"/>
</dbReference>
<dbReference type="InterPro" id="IPR003661">
    <property type="entry name" value="HisK_dim/P_dom"/>
</dbReference>
<dbReference type="PROSITE" id="PS50110">
    <property type="entry name" value="RESPONSE_REGULATORY"/>
    <property type="match status" value="1"/>
</dbReference>
<feature type="signal peptide" evidence="6">
    <location>
        <begin position="1"/>
        <end position="20"/>
    </location>
</feature>
<comment type="caution">
    <text evidence="9">The sequence shown here is derived from an EMBL/GenBank/DDBJ whole genome shotgun (WGS) entry which is preliminary data.</text>
</comment>
<dbReference type="InterPro" id="IPR003594">
    <property type="entry name" value="HATPase_dom"/>
</dbReference>
<organism evidence="9 10">
    <name type="scientific">Aquimarina addita</name>
    <dbReference type="NCBI Taxonomy" id="870485"/>
    <lineage>
        <taxon>Bacteria</taxon>
        <taxon>Pseudomonadati</taxon>
        <taxon>Bacteroidota</taxon>
        <taxon>Flavobacteriia</taxon>
        <taxon>Flavobacteriales</taxon>
        <taxon>Flavobacteriaceae</taxon>
        <taxon>Aquimarina</taxon>
    </lineage>
</organism>
<feature type="transmembrane region" description="Helical" evidence="5">
    <location>
        <begin position="270"/>
        <end position="292"/>
    </location>
</feature>
<dbReference type="InterPro" id="IPR001638">
    <property type="entry name" value="Solute-binding_3/MltF_N"/>
</dbReference>
<dbReference type="PANTHER" id="PTHR43719">
    <property type="entry name" value="TWO-COMPONENT HISTIDINE KINASE"/>
    <property type="match status" value="1"/>
</dbReference>
<dbReference type="InterPro" id="IPR050956">
    <property type="entry name" value="2C_system_His_kinase"/>
</dbReference>
<keyword evidence="10" id="KW-1185">Reference proteome</keyword>
<dbReference type="SMART" id="SM00388">
    <property type="entry name" value="HisKA"/>
    <property type="match status" value="1"/>
</dbReference>
<evidence type="ECO:0000256" key="2">
    <source>
        <dbReference type="ARBA" id="ARBA00012438"/>
    </source>
</evidence>
<dbReference type="InterPro" id="IPR005467">
    <property type="entry name" value="His_kinase_dom"/>
</dbReference>
<dbReference type="Gene3D" id="3.40.50.2300">
    <property type="match status" value="1"/>
</dbReference>
<protein>
    <recommendedName>
        <fullName evidence="2">histidine kinase</fullName>
        <ecNumber evidence="2">2.7.13.3</ecNumber>
    </recommendedName>
</protein>
<evidence type="ECO:0000259" key="7">
    <source>
        <dbReference type="PROSITE" id="PS50109"/>
    </source>
</evidence>
<evidence type="ECO:0000256" key="4">
    <source>
        <dbReference type="PROSITE-ProRule" id="PRU00169"/>
    </source>
</evidence>
<reference evidence="10" key="1">
    <citation type="journal article" date="2019" name="Int. J. Syst. Evol. Microbiol.">
        <title>The Global Catalogue of Microorganisms (GCM) 10K type strain sequencing project: providing services to taxonomists for standard genome sequencing and annotation.</title>
        <authorList>
            <consortium name="The Broad Institute Genomics Platform"/>
            <consortium name="The Broad Institute Genome Sequencing Center for Infectious Disease"/>
            <person name="Wu L."/>
            <person name="Ma J."/>
        </authorList>
    </citation>
    <scope>NUCLEOTIDE SEQUENCE [LARGE SCALE GENOMIC DNA]</scope>
    <source>
        <strain evidence="10">JCM 17106</strain>
    </source>
</reference>
<evidence type="ECO:0000256" key="6">
    <source>
        <dbReference type="SAM" id="SignalP"/>
    </source>
</evidence>
<proteinExistence type="predicted"/>
<evidence type="ECO:0000256" key="3">
    <source>
        <dbReference type="ARBA" id="ARBA00022553"/>
    </source>
</evidence>
<evidence type="ECO:0000259" key="8">
    <source>
        <dbReference type="PROSITE" id="PS50110"/>
    </source>
</evidence>
<dbReference type="InterPro" id="IPR036097">
    <property type="entry name" value="HisK_dim/P_sf"/>
</dbReference>
<evidence type="ECO:0000313" key="9">
    <source>
        <dbReference type="EMBL" id="GAA3515898.1"/>
    </source>
</evidence>
<dbReference type="InterPro" id="IPR001789">
    <property type="entry name" value="Sig_transdc_resp-reg_receiver"/>
</dbReference>
<dbReference type="PRINTS" id="PR00344">
    <property type="entry name" value="BCTRLSENSOR"/>
</dbReference>
<evidence type="ECO:0000256" key="5">
    <source>
        <dbReference type="SAM" id="Phobius"/>
    </source>
</evidence>
<dbReference type="InterPro" id="IPR004358">
    <property type="entry name" value="Sig_transdc_His_kin-like_C"/>
</dbReference>
<comment type="catalytic activity">
    <reaction evidence="1">
        <text>ATP + protein L-histidine = ADP + protein N-phospho-L-histidine.</text>
        <dbReference type="EC" id="2.7.13.3"/>
    </reaction>
</comment>
<name>A0ABP6USW4_9FLAO</name>
<keyword evidence="3 4" id="KW-0597">Phosphoprotein</keyword>
<dbReference type="InterPro" id="IPR036890">
    <property type="entry name" value="HATPase_C_sf"/>
</dbReference>
<dbReference type="PANTHER" id="PTHR43719:SF28">
    <property type="entry name" value="PEROXIDE STRESS-ACTIVATED HISTIDINE KINASE MAK1-RELATED"/>
    <property type="match status" value="1"/>
</dbReference>
<dbReference type="PROSITE" id="PS51257">
    <property type="entry name" value="PROKAR_LIPOPROTEIN"/>
    <property type="match status" value="1"/>
</dbReference>
<dbReference type="CDD" id="cd00082">
    <property type="entry name" value="HisKA"/>
    <property type="match status" value="1"/>
</dbReference>
<dbReference type="EC" id="2.7.13.3" evidence="2"/>
<dbReference type="SMART" id="SM00448">
    <property type="entry name" value="REC"/>
    <property type="match status" value="1"/>
</dbReference>
<feature type="chain" id="PRO_5045548861" description="histidine kinase" evidence="6">
    <location>
        <begin position="21"/>
        <end position="699"/>
    </location>
</feature>
<dbReference type="CDD" id="cd01007">
    <property type="entry name" value="PBP2_BvgS_HisK_like"/>
    <property type="match status" value="1"/>
</dbReference>
<evidence type="ECO:0000256" key="1">
    <source>
        <dbReference type="ARBA" id="ARBA00000085"/>
    </source>
</evidence>
<accession>A0ABP6USW4</accession>
<dbReference type="CDD" id="cd17546">
    <property type="entry name" value="REC_hyHK_CKI1_RcsC-like"/>
    <property type="match status" value="1"/>
</dbReference>
<dbReference type="Gene3D" id="3.30.565.10">
    <property type="entry name" value="Histidine kinase-like ATPase, C-terminal domain"/>
    <property type="match status" value="1"/>
</dbReference>
<feature type="domain" description="Histidine kinase" evidence="7">
    <location>
        <begin position="323"/>
        <end position="541"/>
    </location>
</feature>
<dbReference type="SUPFAM" id="SSF52172">
    <property type="entry name" value="CheY-like"/>
    <property type="match status" value="1"/>
</dbReference>
<dbReference type="Pfam" id="PF00512">
    <property type="entry name" value="HisKA"/>
    <property type="match status" value="1"/>
</dbReference>
<gene>
    <name evidence="9" type="ORF">GCM10022393_32360</name>
</gene>
<dbReference type="Gene3D" id="3.40.190.10">
    <property type="entry name" value="Periplasmic binding protein-like II"/>
    <property type="match status" value="2"/>
</dbReference>
<evidence type="ECO:0000313" key="10">
    <source>
        <dbReference type="Proteomes" id="UP001500459"/>
    </source>
</evidence>
<dbReference type="SUPFAM" id="SSF55874">
    <property type="entry name" value="ATPase domain of HSP90 chaperone/DNA topoisomerase II/histidine kinase"/>
    <property type="match status" value="1"/>
</dbReference>
<dbReference type="RefSeq" id="WP_344929212.1">
    <property type="nucleotide sequence ID" value="NZ_BAABCW010000015.1"/>
</dbReference>
<dbReference type="InterPro" id="IPR011006">
    <property type="entry name" value="CheY-like_superfamily"/>
</dbReference>
<keyword evidence="5" id="KW-0472">Membrane</keyword>
<keyword evidence="5" id="KW-1133">Transmembrane helix</keyword>
<feature type="domain" description="Response regulatory" evidence="8">
    <location>
        <begin position="566"/>
        <end position="684"/>
    </location>
</feature>
<dbReference type="SUPFAM" id="SSF53850">
    <property type="entry name" value="Periplasmic binding protein-like II"/>
    <property type="match status" value="1"/>
</dbReference>
<sequence>MQIKIPALFLLLLLVLGAFSCSKSTDLTKEEKEWLQQNDSITVAVFPYYIPYQFINNSKNIDGIFIEYLDLIEEKTNYTFQKKYYTDWTQLLEDVKRNEVDIILEIQESDNKKSFLTFYPPLFESDQVIVTKKEASFGITINSLHHKRLVLPKNYAITENLENQYPALNITTEDDDITCLKKVADGTYDAYIGPRAVVNFMIRNQRLDNLVVKGKTHYTYKPGLAVRKNNPILNNIIDKTFHKITKEEKETILNNWYYNTITPYYRTPKFWITFSVLLLFIVLLIASLNYYLKYKIKQRTEDLLIAKEIADESNRLKTNFINNIPYEIRTPMNSVIGLSKLLDHKELSIKERKRIADLIIGNSKLLISIIDNILEISLLQTKRITLKPSEFWLNTFLQDLHSIYKIKAEEKHISFTIKNHVSEYQNLLFIDKYKLLKILTNLIDNAIQFTNQGHVTVSCALQNKKLIFLIKDTGIGMNQVSQNTIRKSLTKIKNNSNKHLKGFGFGLTIAKRNIDYLEGFITFTSKKNEGTTFSVEIPYHQTINSKRDANDNDQKRCVADTIEKQVILIVEDNNVNYFFLKTLLTKMEGFDFIIYRAANGKEAISICRNHNTIDLVLMDIKMPIMDGYEATKHIKKLRPSLPIIAQTAFSAEEDIQKAFSAGCDDFISKPIDQKRLKLLMRKYFLKFKRKERIKNTMNR</sequence>
<keyword evidence="5" id="KW-0812">Transmembrane</keyword>
<dbReference type="SMART" id="SM00387">
    <property type="entry name" value="HATPase_c"/>
    <property type="match status" value="1"/>
</dbReference>
<keyword evidence="6" id="KW-0732">Signal</keyword>
<dbReference type="SUPFAM" id="SSF47384">
    <property type="entry name" value="Homodimeric domain of signal transducing histidine kinase"/>
    <property type="match status" value="1"/>
</dbReference>
<dbReference type="PROSITE" id="PS50109">
    <property type="entry name" value="HIS_KIN"/>
    <property type="match status" value="1"/>
</dbReference>
<dbReference type="Proteomes" id="UP001500459">
    <property type="component" value="Unassembled WGS sequence"/>
</dbReference>